<dbReference type="EMBL" id="JANBUK010000852">
    <property type="protein sequence ID" value="KAJ2788459.1"/>
    <property type="molecule type" value="Genomic_DNA"/>
</dbReference>
<evidence type="ECO:0000313" key="1">
    <source>
        <dbReference type="EMBL" id="KAJ2788459.1"/>
    </source>
</evidence>
<proteinExistence type="predicted"/>
<name>A0ACC1KDS4_9FUNG</name>
<sequence>MDTTTFSNEQLAYAAAKLFGKLWIPRGSRESSLQPFQAFCYELLRSTQIAEPIVLLTLLYVNKFRQRFPDMKGGSGSEYRMFVVALMLASKYLEDNTFTTQTWSEVSHLPAKDLTIMQREFLLALEHRLHVPDHEFFAWKAKV</sequence>
<protein>
    <submittedName>
        <fullName evidence="1">Uncharacterized protein</fullName>
    </submittedName>
</protein>
<comment type="caution">
    <text evidence="1">The sequence shown here is derived from an EMBL/GenBank/DDBJ whole genome shotgun (WGS) entry which is preliminary data.</text>
</comment>
<accession>A0ACC1KDS4</accession>
<organism evidence="1 2">
    <name type="scientific">Coemansia linderi</name>
    <dbReference type="NCBI Taxonomy" id="2663919"/>
    <lineage>
        <taxon>Eukaryota</taxon>
        <taxon>Fungi</taxon>
        <taxon>Fungi incertae sedis</taxon>
        <taxon>Zoopagomycota</taxon>
        <taxon>Kickxellomycotina</taxon>
        <taxon>Kickxellomycetes</taxon>
        <taxon>Kickxellales</taxon>
        <taxon>Kickxellaceae</taxon>
        <taxon>Coemansia</taxon>
    </lineage>
</organism>
<dbReference type="Proteomes" id="UP001140066">
    <property type="component" value="Unassembled WGS sequence"/>
</dbReference>
<gene>
    <name evidence="1" type="ORF">GGI18_002938</name>
</gene>
<feature type="non-terminal residue" evidence="1">
    <location>
        <position position="143"/>
    </location>
</feature>
<keyword evidence="2" id="KW-1185">Reference proteome</keyword>
<reference evidence="1" key="1">
    <citation type="submission" date="2022-07" db="EMBL/GenBank/DDBJ databases">
        <title>Phylogenomic reconstructions and comparative analyses of Kickxellomycotina fungi.</title>
        <authorList>
            <person name="Reynolds N.K."/>
            <person name="Stajich J.E."/>
            <person name="Barry K."/>
            <person name="Grigoriev I.V."/>
            <person name="Crous P."/>
            <person name="Smith M.E."/>
        </authorList>
    </citation>
    <scope>NUCLEOTIDE SEQUENCE</scope>
    <source>
        <strain evidence="1">BCRC 34191</strain>
    </source>
</reference>
<evidence type="ECO:0000313" key="2">
    <source>
        <dbReference type="Proteomes" id="UP001140066"/>
    </source>
</evidence>